<dbReference type="RefSeq" id="XP_041554914.1">
    <property type="nucleotide sequence ID" value="XM_041702094.1"/>
</dbReference>
<evidence type="ECO:0000256" key="1">
    <source>
        <dbReference type="SAM" id="MobiDB-lite"/>
    </source>
</evidence>
<reference evidence="2" key="1">
    <citation type="submission" date="2021-01" db="EMBL/GenBank/DDBJ databases">
        <authorList>
            <consortium name="Aspergillus puulaauensis MK2 genome sequencing consortium"/>
            <person name="Kazuki M."/>
            <person name="Futagami T."/>
        </authorList>
    </citation>
    <scope>NUCLEOTIDE SEQUENCE</scope>
    <source>
        <strain evidence="2">MK2</strain>
    </source>
</reference>
<sequence>MGLCSPDSCPKKEPLTQQNAGFLTRTGLRDTKALLAPFNSLGRIKCTCICKSRLTSKVGAIPSAASFALKANADMFGQKVILLSPNIHEPRKGTACQHLLCILRESQDIVQKLRQKYHSCKQRNSKPIDEKNKPQLKKNKEKIKNSK</sequence>
<dbReference type="GeneID" id="64972725"/>
<dbReference type="Proteomes" id="UP000654913">
    <property type="component" value="Chromosome 3"/>
</dbReference>
<accession>A0A7R8AMI8</accession>
<proteinExistence type="predicted"/>
<evidence type="ECO:0000313" key="2">
    <source>
        <dbReference type="EMBL" id="BCS22720.1"/>
    </source>
</evidence>
<dbReference type="KEGG" id="apuu:APUU_30945S"/>
<organism evidence="2 3">
    <name type="scientific">Aspergillus puulaauensis</name>
    <dbReference type="NCBI Taxonomy" id="1220207"/>
    <lineage>
        <taxon>Eukaryota</taxon>
        <taxon>Fungi</taxon>
        <taxon>Dikarya</taxon>
        <taxon>Ascomycota</taxon>
        <taxon>Pezizomycotina</taxon>
        <taxon>Eurotiomycetes</taxon>
        <taxon>Eurotiomycetidae</taxon>
        <taxon>Eurotiales</taxon>
        <taxon>Aspergillaceae</taxon>
        <taxon>Aspergillus</taxon>
    </lineage>
</organism>
<dbReference type="EMBL" id="AP024445">
    <property type="protein sequence ID" value="BCS22720.1"/>
    <property type="molecule type" value="Genomic_DNA"/>
</dbReference>
<protein>
    <submittedName>
        <fullName evidence="2">Uncharacterized protein</fullName>
    </submittedName>
</protein>
<keyword evidence="3" id="KW-1185">Reference proteome</keyword>
<reference evidence="2" key="2">
    <citation type="submission" date="2021-02" db="EMBL/GenBank/DDBJ databases">
        <title>Aspergillus puulaauensis MK2 genome sequence.</title>
        <authorList>
            <person name="Futagami T."/>
            <person name="Mori K."/>
            <person name="Kadooka C."/>
            <person name="Tanaka T."/>
        </authorList>
    </citation>
    <scope>NUCLEOTIDE SEQUENCE</scope>
    <source>
        <strain evidence="2">MK2</strain>
    </source>
</reference>
<gene>
    <name evidence="2" type="ORF">APUU_30945S</name>
</gene>
<dbReference type="AlphaFoldDB" id="A0A7R8AMI8"/>
<feature type="region of interest" description="Disordered" evidence="1">
    <location>
        <begin position="118"/>
        <end position="147"/>
    </location>
</feature>
<evidence type="ECO:0000313" key="3">
    <source>
        <dbReference type="Proteomes" id="UP000654913"/>
    </source>
</evidence>
<name>A0A7R8AMI8_9EURO</name>